<reference evidence="2 3" key="1">
    <citation type="submission" date="2015-09" db="EMBL/GenBank/DDBJ databases">
        <authorList>
            <consortium name="Pathogen Informatics"/>
        </authorList>
    </citation>
    <scope>NUCLEOTIDE SEQUENCE [LARGE SCALE GENOMIC DNA]</scope>
    <source>
        <strain evidence="2 3">2789STDY5834885</strain>
    </source>
</reference>
<sequence length="71" mass="8703">MADKEEIKTLEELEEKGRILRGYKEKFRQMCQENKMIKGSTVLKLYDKIEEIQREYEHLDNKLTLMEYNFI</sequence>
<protein>
    <submittedName>
        <fullName evidence="2">Uncharacterized protein</fullName>
    </submittedName>
</protein>
<proteinExistence type="predicted"/>
<keyword evidence="1" id="KW-0175">Coiled coil</keyword>
<dbReference type="AlphaFoldDB" id="A0A174IP03"/>
<evidence type="ECO:0000256" key="1">
    <source>
        <dbReference type="SAM" id="Coils"/>
    </source>
</evidence>
<evidence type="ECO:0000313" key="2">
    <source>
        <dbReference type="EMBL" id="CUO86610.1"/>
    </source>
</evidence>
<gene>
    <name evidence="2" type="ORF">ERS852498_00669</name>
</gene>
<feature type="coiled-coil region" evidence="1">
    <location>
        <begin position="42"/>
        <end position="69"/>
    </location>
</feature>
<accession>A0A174IP03</accession>
<dbReference type="EMBL" id="CZAL01000003">
    <property type="protein sequence ID" value="CUO86610.1"/>
    <property type="molecule type" value="Genomic_DNA"/>
</dbReference>
<name>A0A174IP03_9FIRM</name>
<organism evidence="2 3">
    <name type="scientific">Fusicatenibacter saccharivorans</name>
    <dbReference type="NCBI Taxonomy" id="1150298"/>
    <lineage>
        <taxon>Bacteria</taxon>
        <taxon>Bacillati</taxon>
        <taxon>Bacillota</taxon>
        <taxon>Clostridia</taxon>
        <taxon>Lachnospirales</taxon>
        <taxon>Lachnospiraceae</taxon>
        <taxon>Fusicatenibacter</taxon>
    </lineage>
</organism>
<dbReference type="RefSeq" id="WP_055171289.1">
    <property type="nucleotide sequence ID" value="NZ_CZAL01000003.1"/>
</dbReference>
<evidence type="ECO:0000313" key="3">
    <source>
        <dbReference type="Proteomes" id="UP000095709"/>
    </source>
</evidence>
<dbReference type="Proteomes" id="UP000095709">
    <property type="component" value="Unassembled WGS sequence"/>
</dbReference>